<dbReference type="InterPro" id="IPR014284">
    <property type="entry name" value="RNA_pol_sigma-70_dom"/>
</dbReference>
<name>A0A9D2KXH2_9BACE</name>
<dbReference type="SUPFAM" id="SSF88946">
    <property type="entry name" value="Sigma2 domain of RNA polymerase sigma factors"/>
    <property type="match status" value="1"/>
</dbReference>
<dbReference type="EMBL" id="DWZI01000061">
    <property type="protein sequence ID" value="HJA86900.1"/>
    <property type="molecule type" value="Genomic_DNA"/>
</dbReference>
<dbReference type="InterPro" id="IPR013249">
    <property type="entry name" value="RNA_pol_sigma70_r4_t2"/>
</dbReference>
<evidence type="ECO:0000256" key="2">
    <source>
        <dbReference type="ARBA" id="ARBA00023015"/>
    </source>
</evidence>
<dbReference type="Pfam" id="PF04542">
    <property type="entry name" value="Sigma70_r2"/>
    <property type="match status" value="1"/>
</dbReference>
<organism evidence="8 9">
    <name type="scientific">Candidatus Bacteroides avicola</name>
    <dbReference type="NCBI Taxonomy" id="2838468"/>
    <lineage>
        <taxon>Bacteria</taxon>
        <taxon>Pseudomonadati</taxon>
        <taxon>Bacteroidota</taxon>
        <taxon>Bacteroidia</taxon>
        <taxon>Bacteroidales</taxon>
        <taxon>Bacteroidaceae</taxon>
        <taxon>Bacteroides</taxon>
    </lineage>
</organism>
<feature type="domain" description="RNA polymerase sigma factor 70 region 4 type 2" evidence="7">
    <location>
        <begin position="105"/>
        <end position="155"/>
    </location>
</feature>
<dbReference type="InterPro" id="IPR013325">
    <property type="entry name" value="RNA_pol_sigma_r2"/>
</dbReference>
<keyword evidence="3" id="KW-0731">Sigma factor</keyword>
<protein>
    <submittedName>
        <fullName evidence="8">RNA polymerase sigma factor</fullName>
    </submittedName>
</protein>
<proteinExistence type="inferred from homology"/>
<evidence type="ECO:0000259" key="7">
    <source>
        <dbReference type="Pfam" id="PF08281"/>
    </source>
</evidence>
<evidence type="ECO:0000256" key="4">
    <source>
        <dbReference type="ARBA" id="ARBA00023125"/>
    </source>
</evidence>
<gene>
    <name evidence="8" type="ORF">H9950_12070</name>
</gene>
<dbReference type="Pfam" id="PF08281">
    <property type="entry name" value="Sigma70_r4_2"/>
    <property type="match status" value="1"/>
</dbReference>
<evidence type="ECO:0000313" key="8">
    <source>
        <dbReference type="EMBL" id="HJA86900.1"/>
    </source>
</evidence>
<evidence type="ECO:0000259" key="6">
    <source>
        <dbReference type="Pfam" id="PF04542"/>
    </source>
</evidence>
<evidence type="ECO:0000313" key="9">
    <source>
        <dbReference type="Proteomes" id="UP000823862"/>
    </source>
</evidence>
<keyword evidence="4" id="KW-0238">DNA-binding</keyword>
<dbReference type="SUPFAM" id="SSF88659">
    <property type="entry name" value="Sigma3 and sigma4 domains of RNA polymerase sigma factors"/>
    <property type="match status" value="1"/>
</dbReference>
<dbReference type="InterPro" id="IPR007627">
    <property type="entry name" value="RNA_pol_sigma70_r2"/>
</dbReference>
<dbReference type="GO" id="GO:0016987">
    <property type="term" value="F:sigma factor activity"/>
    <property type="evidence" value="ECO:0007669"/>
    <property type="project" value="UniProtKB-KW"/>
</dbReference>
<evidence type="ECO:0000256" key="5">
    <source>
        <dbReference type="ARBA" id="ARBA00023163"/>
    </source>
</evidence>
<dbReference type="CDD" id="cd06171">
    <property type="entry name" value="Sigma70_r4"/>
    <property type="match status" value="1"/>
</dbReference>
<evidence type="ECO:0000256" key="1">
    <source>
        <dbReference type="ARBA" id="ARBA00010641"/>
    </source>
</evidence>
<dbReference type="GO" id="GO:0006352">
    <property type="term" value="P:DNA-templated transcription initiation"/>
    <property type="evidence" value="ECO:0007669"/>
    <property type="project" value="InterPro"/>
</dbReference>
<sequence>MEIETFKIQIEPLRQPMLHLARKLTGEADDAEDVVQDVLLKLWNRREELEQCHNLRAFVFTMVRNASIDFLRTRHTDTTSLLDALNATDEQSPDRYLEAKDEMRLMHAIIHSLPPLQQTILRMKDIEEYETEEIAQITGCSPEAIRSNLSRARKRVRDIYLNITQERRNKI</sequence>
<dbReference type="AlphaFoldDB" id="A0A9D2KXH2"/>
<reference evidence="8" key="1">
    <citation type="journal article" date="2021" name="PeerJ">
        <title>Extensive microbial diversity within the chicken gut microbiome revealed by metagenomics and culture.</title>
        <authorList>
            <person name="Gilroy R."/>
            <person name="Ravi A."/>
            <person name="Getino M."/>
            <person name="Pursley I."/>
            <person name="Horton D.L."/>
            <person name="Alikhan N.F."/>
            <person name="Baker D."/>
            <person name="Gharbi K."/>
            <person name="Hall N."/>
            <person name="Watson M."/>
            <person name="Adriaenssens E.M."/>
            <person name="Foster-Nyarko E."/>
            <person name="Jarju S."/>
            <person name="Secka A."/>
            <person name="Antonio M."/>
            <person name="Oren A."/>
            <person name="Chaudhuri R.R."/>
            <person name="La Ragione R."/>
            <person name="Hildebrand F."/>
            <person name="Pallen M.J."/>
        </authorList>
    </citation>
    <scope>NUCLEOTIDE SEQUENCE</scope>
    <source>
        <strain evidence="8">ChiHjej12B11-9795</strain>
    </source>
</reference>
<keyword evidence="2" id="KW-0805">Transcription regulation</keyword>
<accession>A0A9D2KXH2</accession>
<dbReference type="InterPro" id="IPR013324">
    <property type="entry name" value="RNA_pol_sigma_r3/r4-like"/>
</dbReference>
<dbReference type="Gene3D" id="1.10.10.10">
    <property type="entry name" value="Winged helix-like DNA-binding domain superfamily/Winged helix DNA-binding domain"/>
    <property type="match status" value="1"/>
</dbReference>
<reference evidence="8" key="2">
    <citation type="submission" date="2021-04" db="EMBL/GenBank/DDBJ databases">
        <authorList>
            <person name="Gilroy R."/>
        </authorList>
    </citation>
    <scope>NUCLEOTIDE SEQUENCE</scope>
    <source>
        <strain evidence="8">ChiHjej12B11-9795</strain>
    </source>
</reference>
<dbReference type="InterPro" id="IPR039425">
    <property type="entry name" value="RNA_pol_sigma-70-like"/>
</dbReference>
<feature type="domain" description="RNA polymerase sigma-70 region 2" evidence="6">
    <location>
        <begin position="12"/>
        <end position="74"/>
    </location>
</feature>
<dbReference type="PANTHER" id="PTHR43133">
    <property type="entry name" value="RNA POLYMERASE ECF-TYPE SIGMA FACTO"/>
    <property type="match status" value="1"/>
</dbReference>
<dbReference type="InterPro" id="IPR036388">
    <property type="entry name" value="WH-like_DNA-bd_sf"/>
</dbReference>
<keyword evidence="5" id="KW-0804">Transcription</keyword>
<evidence type="ECO:0000256" key="3">
    <source>
        <dbReference type="ARBA" id="ARBA00023082"/>
    </source>
</evidence>
<dbReference type="Gene3D" id="1.10.1740.10">
    <property type="match status" value="1"/>
</dbReference>
<dbReference type="NCBIfam" id="TIGR02937">
    <property type="entry name" value="sigma70-ECF"/>
    <property type="match status" value="1"/>
</dbReference>
<comment type="similarity">
    <text evidence="1">Belongs to the sigma-70 factor family. ECF subfamily.</text>
</comment>
<comment type="caution">
    <text evidence="8">The sequence shown here is derived from an EMBL/GenBank/DDBJ whole genome shotgun (WGS) entry which is preliminary data.</text>
</comment>
<dbReference type="PANTHER" id="PTHR43133:SF8">
    <property type="entry name" value="RNA POLYMERASE SIGMA FACTOR HI_1459-RELATED"/>
    <property type="match status" value="1"/>
</dbReference>
<dbReference type="Proteomes" id="UP000823862">
    <property type="component" value="Unassembled WGS sequence"/>
</dbReference>
<dbReference type="GO" id="GO:0003677">
    <property type="term" value="F:DNA binding"/>
    <property type="evidence" value="ECO:0007669"/>
    <property type="project" value="UniProtKB-KW"/>
</dbReference>